<dbReference type="RefSeq" id="WP_204978150.1">
    <property type="nucleotide sequence ID" value="NZ_JBHTII010000001.1"/>
</dbReference>
<dbReference type="PANTHER" id="PTHR43649">
    <property type="entry name" value="ARABINOSE-BINDING PROTEIN-RELATED"/>
    <property type="match status" value="1"/>
</dbReference>
<organism evidence="2 3">
    <name type="scientific">Microbacterium insulae</name>
    <dbReference type="NCBI Taxonomy" id="483014"/>
    <lineage>
        <taxon>Bacteria</taxon>
        <taxon>Bacillati</taxon>
        <taxon>Actinomycetota</taxon>
        <taxon>Actinomycetes</taxon>
        <taxon>Micrococcales</taxon>
        <taxon>Microbacteriaceae</taxon>
        <taxon>Microbacterium</taxon>
    </lineage>
</organism>
<evidence type="ECO:0000313" key="3">
    <source>
        <dbReference type="Proteomes" id="UP001597055"/>
    </source>
</evidence>
<protein>
    <submittedName>
        <fullName evidence="2">ABC transporter substrate-binding protein</fullName>
    </submittedName>
</protein>
<keyword evidence="3" id="KW-1185">Reference proteome</keyword>
<feature type="signal peptide" evidence="1">
    <location>
        <begin position="1"/>
        <end position="25"/>
    </location>
</feature>
<accession>A0ABW3AI68</accession>
<feature type="chain" id="PRO_5047304936" evidence="1">
    <location>
        <begin position="26"/>
        <end position="431"/>
    </location>
</feature>
<dbReference type="Pfam" id="PF13416">
    <property type="entry name" value="SBP_bac_8"/>
    <property type="match status" value="1"/>
</dbReference>
<proteinExistence type="predicted"/>
<gene>
    <name evidence="2" type="ORF">ACFQ0P_08135</name>
</gene>
<evidence type="ECO:0000256" key="1">
    <source>
        <dbReference type="SAM" id="SignalP"/>
    </source>
</evidence>
<dbReference type="EMBL" id="JBHTII010000001">
    <property type="protein sequence ID" value="MFD0790363.1"/>
    <property type="molecule type" value="Genomic_DNA"/>
</dbReference>
<dbReference type="CDD" id="cd13585">
    <property type="entry name" value="PBP2_TMBP_like"/>
    <property type="match status" value="1"/>
</dbReference>
<keyword evidence="1" id="KW-0732">Signal</keyword>
<dbReference type="Proteomes" id="UP001597055">
    <property type="component" value="Unassembled WGS sequence"/>
</dbReference>
<evidence type="ECO:0000313" key="2">
    <source>
        <dbReference type="EMBL" id="MFD0790363.1"/>
    </source>
</evidence>
<sequence length="431" mass="45977">MNTRRSRTVRLISVAALAAAAVVVAGCSPFAGGGGAADGDVELTLVTLDGGDDNKALEDIIAGFEDANPGVSVSATFVPEDTYATKLKTMLLAEPPDIASPYGWDQTLTFEPLNDLVLTDYDVDLDEYSSVIRTTCEWDGTVFCLGTTVGSMVTFYNKDMFDEKGIAYPDATTPMTFEEMADLAARLTTAGSSPEDTVYGAEMALLVAYLDPANVLDDTGRIVEVTEPEFADTVQLLADMVADGVSPSAGVLDALGGGLGSSLFVDGRVAMMITDNFAIDLLEEAEMNYGIAPTPIVAGNEPWIVSWTNGFGIPRGAENRDEAAKFLAYMAQEGQTIQAEFGIMPTQLEVAQDWADTPERQQLFEVNSLIRTSVFNPNQWAWNGPIIDAIAEANLGGPVEQLLGDAEPKAQQGNDTTWEQFDQVLAASGLE</sequence>
<dbReference type="InterPro" id="IPR050490">
    <property type="entry name" value="Bact_solute-bd_prot1"/>
</dbReference>
<name>A0ABW3AI68_9MICO</name>
<dbReference type="SUPFAM" id="SSF53850">
    <property type="entry name" value="Periplasmic binding protein-like II"/>
    <property type="match status" value="1"/>
</dbReference>
<reference evidence="3" key="1">
    <citation type="journal article" date="2019" name="Int. J. Syst. Evol. Microbiol.">
        <title>The Global Catalogue of Microorganisms (GCM) 10K type strain sequencing project: providing services to taxonomists for standard genome sequencing and annotation.</title>
        <authorList>
            <consortium name="The Broad Institute Genomics Platform"/>
            <consortium name="The Broad Institute Genome Sequencing Center for Infectious Disease"/>
            <person name="Wu L."/>
            <person name="Ma J."/>
        </authorList>
    </citation>
    <scope>NUCLEOTIDE SEQUENCE [LARGE SCALE GENOMIC DNA]</scope>
    <source>
        <strain evidence="3">CCUG 54523</strain>
    </source>
</reference>
<dbReference type="Gene3D" id="3.40.190.10">
    <property type="entry name" value="Periplasmic binding protein-like II"/>
    <property type="match status" value="1"/>
</dbReference>
<dbReference type="PANTHER" id="PTHR43649:SF30">
    <property type="entry name" value="ABC TRANSPORTER SUBSTRATE-BINDING PROTEIN"/>
    <property type="match status" value="1"/>
</dbReference>
<dbReference type="PROSITE" id="PS51257">
    <property type="entry name" value="PROKAR_LIPOPROTEIN"/>
    <property type="match status" value="1"/>
</dbReference>
<comment type="caution">
    <text evidence="2">The sequence shown here is derived from an EMBL/GenBank/DDBJ whole genome shotgun (WGS) entry which is preliminary data.</text>
</comment>
<dbReference type="InterPro" id="IPR006059">
    <property type="entry name" value="SBP"/>
</dbReference>